<comment type="caution">
    <text evidence="3">The sequence shown here is derived from an EMBL/GenBank/DDBJ whole genome shotgun (WGS) entry which is preliminary data.</text>
</comment>
<feature type="compositionally biased region" description="Basic and acidic residues" evidence="1">
    <location>
        <begin position="96"/>
        <end position="121"/>
    </location>
</feature>
<organism evidence="3 4">
    <name type="scientific">Fulvivirga marina</name>
    <dbReference type="NCBI Taxonomy" id="2494733"/>
    <lineage>
        <taxon>Bacteria</taxon>
        <taxon>Pseudomonadati</taxon>
        <taxon>Bacteroidota</taxon>
        <taxon>Cytophagia</taxon>
        <taxon>Cytophagales</taxon>
        <taxon>Fulvivirgaceae</taxon>
        <taxon>Fulvivirga</taxon>
    </lineage>
</organism>
<evidence type="ECO:0000256" key="1">
    <source>
        <dbReference type="SAM" id="MobiDB-lite"/>
    </source>
</evidence>
<dbReference type="Pfam" id="PF13676">
    <property type="entry name" value="TIR_2"/>
    <property type="match status" value="1"/>
</dbReference>
<evidence type="ECO:0000313" key="4">
    <source>
        <dbReference type="Proteomes" id="UP000614216"/>
    </source>
</evidence>
<dbReference type="Gene3D" id="3.40.50.10140">
    <property type="entry name" value="Toll/interleukin-1 receptor homology (TIR) domain"/>
    <property type="match status" value="1"/>
</dbReference>
<dbReference type="EMBL" id="JAEUGD010000059">
    <property type="protein sequence ID" value="MBL6448202.1"/>
    <property type="molecule type" value="Genomic_DNA"/>
</dbReference>
<evidence type="ECO:0000259" key="2">
    <source>
        <dbReference type="PROSITE" id="PS50104"/>
    </source>
</evidence>
<evidence type="ECO:0000313" key="3">
    <source>
        <dbReference type="EMBL" id="MBL6448202.1"/>
    </source>
</evidence>
<dbReference type="InterPro" id="IPR000157">
    <property type="entry name" value="TIR_dom"/>
</dbReference>
<feature type="region of interest" description="Disordered" evidence="1">
    <location>
        <begin position="93"/>
        <end position="123"/>
    </location>
</feature>
<dbReference type="AlphaFoldDB" id="A0A937KD41"/>
<feature type="domain" description="TIR" evidence="2">
    <location>
        <begin position="149"/>
        <end position="282"/>
    </location>
</feature>
<reference evidence="3" key="1">
    <citation type="submission" date="2021-01" db="EMBL/GenBank/DDBJ databases">
        <title>Fulvivirga kasyanovii gen. nov., sp nov., a novel member of the phylum Bacteroidetes isolated from seawater in a mussel farm.</title>
        <authorList>
            <person name="Zhao L.-H."/>
            <person name="Wang Z.-J."/>
        </authorList>
    </citation>
    <scope>NUCLEOTIDE SEQUENCE</scope>
    <source>
        <strain evidence="3">29W222</strain>
    </source>
</reference>
<dbReference type="InterPro" id="IPR035897">
    <property type="entry name" value="Toll_tir_struct_dom_sf"/>
</dbReference>
<dbReference type="GO" id="GO:0007165">
    <property type="term" value="P:signal transduction"/>
    <property type="evidence" value="ECO:0007669"/>
    <property type="project" value="InterPro"/>
</dbReference>
<dbReference type="SUPFAM" id="SSF52200">
    <property type="entry name" value="Toll/Interleukin receptor TIR domain"/>
    <property type="match status" value="1"/>
</dbReference>
<dbReference type="PROSITE" id="PS50104">
    <property type="entry name" value="TIR"/>
    <property type="match status" value="1"/>
</dbReference>
<proteinExistence type="predicted"/>
<sequence>MSIKTNQDNIARIGKDIAGLEKKLADESKKELDKTKQINLIDKSITKNTSLSSLKSKQSQMIRIQGDLAKIAKTKADLTKKIADKKSQELKYQQQLDRDLRSERTKTEQADKRRRQEELNHHRQITYELQKQKSLSTDININKTITSQKKYDFFISHASEDKEGFVRLLADRLSDLGLSIWYDEFQLKIGDSLRRSIDEGLKNSKYGIVVLSTAFFNKNWTQYELDGLVTKEMNGVKVILPIWHKVSKDEVIQYSPTLADKVALNSSIMSISDIAKELRELVN</sequence>
<name>A0A937KD41_9BACT</name>
<keyword evidence="4" id="KW-1185">Reference proteome</keyword>
<gene>
    <name evidence="3" type="ORF">JMN32_17945</name>
</gene>
<accession>A0A937KD41</accession>
<keyword evidence="3" id="KW-0675">Receptor</keyword>
<dbReference type="RefSeq" id="WP_202857745.1">
    <property type="nucleotide sequence ID" value="NZ_JAEUGD010000059.1"/>
</dbReference>
<dbReference type="SMART" id="SM00255">
    <property type="entry name" value="TIR"/>
    <property type="match status" value="1"/>
</dbReference>
<protein>
    <submittedName>
        <fullName evidence="3">Toll/interleukin-1 receptor domain-containing protein</fullName>
    </submittedName>
</protein>
<dbReference type="Proteomes" id="UP000614216">
    <property type="component" value="Unassembled WGS sequence"/>
</dbReference>